<protein>
    <submittedName>
        <fullName evidence="1">Uncharacterized protein</fullName>
    </submittedName>
</protein>
<organism evidence="1 2">
    <name type="scientific">Diphasiastrum complanatum</name>
    <name type="common">Issler's clubmoss</name>
    <name type="synonym">Lycopodium complanatum</name>
    <dbReference type="NCBI Taxonomy" id="34168"/>
    <lineage>
        <taxon>Eukaryota</taxon>
        <taxon>Viridiplantae</taxon>
        <taxon>Streptophyta</taxon>
        <taxon>Embryophyta</taxon>
        <taxon>Tracheophyta</taxon>
        <taxon>Lycopodiopsida</taxon>
        <taxon>Lycopodiales</taxon>
        <taxon>Lycopodiaceae</taxon>
        <taxon>Lycopodioideae</taxon>
        <taxon>Diphasiastrum</taxon>
    </lineage>
</organism>
<dbReference type="EMBL" id="CM055108">
    <property type="protein sequence ID" value="KAJ7525049.1"/>
    <property type="molecule type" value="Genomic_DNA"/>
</dbReference>
<name>A0ACC2B5M5_DIPCM</name>
<sequence length="475" mass="51347">MASLLFLLFFVLQPDAQVDASEVSNTLLEHNVAAFAEVSGSFSAGLQSFSENSASGAALMPSTSVKASFLHSEVSLQSLAISSSVLAALLESPFTDFMELVERAALLQPLERVVDKKNITIFAPRNAFLEQHLDSEFRRFLLEPGNAKSLRRVLQYHVLLGRIMAADWANSSIETLSSDRVHIYGKDGKLKVEHFTVGAPDMIVSRDGVVHGINGLLMPKAVQNLYLLQRKGDIPAAVLPQAAPEVDLRGNLEDKYLRVDLTEDSVNISEEVDSLADIAPAPGPSAAHYHAYGWQEVTYFVSSLVDYGGYSEMADLLVNLTSFAWDLAKLVNEGYKLTVLAPNDQAIARLTAEQLAASGAIEEMLMYHVLSEYQTEESLYNAVRRSGKAIYSTLSLPHKLTAVEAEGTVQFGTGKGAATVYDPDIFADGHVSVQGINAVLFPLSSEGLSQERGLSGSASASTSCREQHISDGVDC</sequence>
<evidence type="ECO:0000313" key="1">
    <source>
        <dbReference type="EMBL" id="KAJ7525049.1"/>
    </source>
</evidence>
<keyword evidence="2" id="KW-1185">Reference proteome</keyword>
<dbReference type="Proteomes" id="UP001162992">
    <property type="component" value="Chromosome 17"/>
</dbReference>
<gene>
    <name evidence="1" type="ORF">O6H91_17G034000</name>
</gene>
<comment type="caution">
    <text evidence="1">The sequence shown here is derived from an EMBL/GenBank/DDBJ whole genome shotgun (WGS) entry which is preliminary data.</text>
</comment>
<evidence type="ECO:0000313" key="2">
    <source>
        <dbReference type="Proteomes" id="UP001162992"/>
    </source>
</evidence>
<accession>A0ACC2B5M5</accession>
<proteinExistence type="predicted"/>
<reference evidence="2" key="1">
    <citation type="journal article" date="2024" name="Proc. Natl. Acad. Sci. U.S.A.">
        <title>Extraordinary preservation of gene collinearity over three hundred million years revealed in homosporous lycophytes.</title>
        <authorList>
            <person name="Li C."/>
            <person name="Wickell D."/>
            <person name="Kuo L.Y."/>
            <person name="Chen X."/>
            <person name="Nie B."/>
            <person name="Liao X."/>
            <person name="Peng D."/>
            <person name="Ji J."/>
            <person name="Jenkins J."/>
            <person name="Williams M."/>
            <person name="Shu S."/>
            <person name="Plott C."/>
            <person name="Barry K."/>
            <person name="Rajasekar S."/>
            <person name="Grimwood J."/>
            <person name="Han X."/>
            <person name="Sun S."/>
            <person name="Hou Z."/>
            <person name="He W."/>
            <person name="Dai G."/>
            <person name="Sun C."/>
            <person name="Schmutz J."/>
            <person name="Leebens-Mack J.H."/>
            <person name="Li F.W."/>
            <person name="Wang L."/>
        </authorList>
    </citation>
    <scope>NUCLEOTIDE SEQUENCE [LARGE SCALE GENOMIC DNA]</scope>
    <source>
        <strain evidence="2">cv. PW_Plant_1</strain>
    </source>
</reference>